<dbReference type="Proteomes" id="UP000671852">
    <property type="component" value="Chromosome"/>
</dbReference>
<dbReference type="EMBL" id="CP046072">
    <property type="protein sequence ID" value="QSZ42233.1"/>
    <property type="molecule type" value="Genomic_DNA"/>
</dbReference>
<keyword evidence="3" id="KW-1185">Reference proteome</keyword>
<gene>
    <name evidence="2" type="ORF">GJV85_08980</name>
</gene>
<evidence type="ECO:0000259" key="1">
    <source>
        <dbReference type="Pfam" id="PF02464"/>
    </source>
</evidence>
<reference evidence="2" key="2">
    <citation type="submission" date="2021-04" db="EMBL/GenBank/DDBJ databases">
        <title>Isolation and characterization of a novel species of the genus Sulfurimonas.</title>
        <authorList>
            <person name="Fukui M."/>
        </authorList>
    </citation>
    <scope>NUCLEOTIDE SEQUENCE</scope>
    <source>
        <strain evidence="2">H1576</strain>
    </source>
</reference>
<dbReference type="KEGG" id="saqt:GJV85_08980"/>
<dbReference type="AlphaFoldDB" id="A0A975GDD1"/>
<dbReference type="RefSeq" id="WP_207561049.1">
    <property type="nucleotide sequence ID" value="NZ_CP046072.1"/>
</dbReference>
<reference evidence="2" key="1">
    <citation type="submission" date="2019-11" db="EMBL/GenBank/DDBJ databases">
        <authorList>
            <person name="Kojima H."/>
        </authorList>
    </citation>
    <scope>NUCLEOTIDE SEQUENCE</scope>
    <source>
        <strain evidence="2">H1576</strain>
    </source>
</reference>
<dbReference type="Gene3D" id="3.90.950.20">
    <property type="entry name" value="CinA-like"/>
    <property type="match status" value="1"/>
</dbReference>
<evidence type="ECO:0000313" key="3">
    <source>
        <dbReference type="Proteomes" id="UP000671852"/>
    </source>
</evidence>
<dbReference type="NCBIfam" id="TIGR00199">
    <property type="entry name" value="PncC_domain"/>
    <property type="match status" value="1"/>
</dbReference>
<dbReference type="InterPro" id="IPR008136">
    <property type="entry name" value="CinA_C"/>
</dbReference>
<evidence type="ECO:0000313" key="2">
    <source>
        <dbReference type="EMBL" id="QSZ42233.1"/>
    </source>
</evidence>
<protein>
    <submittedName>
        <fullName evidence="2">Nicotinamide-nucleotide amidohydrolase family protein</fullName>
    </submittedName>
</protein>
<dbReference type="Pfam" id="PF02464">
    <property type="entry name" value="CinA"/>
    <property type="match status" value="1"/>
</dbReference>
<feature type="domain" description="CinA C-terminal" evidence="1">
    <location>
        <begin position="210"/>
        <end position="354"/>
    </location>
</feature>
<proteinExistence type="predicted"/>
<dbReference type="SUPFAM" id="SSF142433">
    <property type="entry name" value="CinA-like"/>
    <property type="match status" value="1"/>
</dbReference>
<organism evidence="2 3">
    <name type="scientific">Sulfurimonas aquatica</name>
    <dbReference type="NCBI Taxonomy" id="2672570"/>
    <lineage>
        <taxon>Bacteria</taxon>
        <taxon>Pseudomonadati</taxon>
        <taxon>Campylobacterota</taxon>
        <taxon>Epsilonproteobacteria</taxon>
        <taxon>Campylobacterales</taxon>
        <taxon>Sulfurimonadaceae</taxon>
        <taxon>Sulfurimonas</taxon>
    </lineage>
</organism>
<accession>A0A975GDD1</accession>
<dbReference type="InterPro" id="IPR036653">
    <property type="entry name" value="CinA-like_C"/>
</dbReference>
<name>A0A975GDD1_9BACT</name>
<sequence>MKLHLIFIGNKFIYNRSLREYILRKIENESEFINSITYFKASDSSLFLYLEEELNSSDQIIIISTKKNFSTVGKLICTATSDSQILREGMLIPQKASLFEDRSYLLEYNNSIVNVLQIDEGESLPQLLLQATSTKATIHVFEEAEEDLITILNPIAQTYEVQFDVTLQVEGWLRVDIFSKKYGDISKFIHGAKKLLPKKLIPSSNIVLYIIEKLSASSKKITFSESCTGGLLSYYFTKENGASKILDGSLVTYSNSLKENWLAVSHSVIEENGAVSKEVVREMSEGCISVSGADYALSVSGIAGDTGGTTEKPVGTVYIGVRSKEVHEEEHLHFHGDRNYVQSQTVLYAVKMLLLIDKETFF</sequence>